<sequence>MKQNKRILKNQINLLLCLICFFQFTISANAQQTNRIRGQITDDTGETLIGATVLIKGTQNATITDINGNYSLNYADKNAVLVITYLGFKPYETAINGQTVINITMNSNDNMLEEVVVSVAYGTQKKVTLTGAISVVSGDDLIKMPVANVANMLSGSMPGISTISYSGQPGADNPEVFIRGMSTFNKDASAPLYLIDGVERDFFQLDPNEIESISILKDASVTAVYGVRGANGVILVTTKRGTEGRAKISGSFSYGIQQATRLLDFANSYEYALYKDEANFNDYGTYLFQQGASVADDLANPNSPLYQIKNHTNPLIYSDTDWMKMILNQSAPQTISNVNVSGGTNKVRYFTSVGLLTQDGLFKNFDADYNGNFYYHRYNYRTNLDVDFTSTSTLSLNLGGRLEEKNRPRSAEDQDQLFRRINWSNPLAGLGVVDGKWIKANSLYNRVGGSDGLQPYYGMGFSYAVENVLNLDLAYTQDLKMLTPGLKFSLKGAYNSGNTQKKERSSSIEYYVPTYKKDMGWLPDSTTNPDELVLVQNGTRGTLSYDESSSVWRNWYIEGAVNYNRTFGKHEVSGLLLANQNVKYYPAGDYPGVTNSYAGLVGRVIYNYNTTYLADFSIGYNGSENFASNRRYGIFPAGSAGWIITNEPFFPELNWLSYFKIRASYGVVGNDRGNNNSRFLYLPNTWLKENIWGNRGDHDPSYHYNFGTGGNWQQGITESLIGNPIVTWEKAYKQDYGFDFTMFNSRLSGTVDYYYENREDILYEASSSVSLGMALPQLNLGKMQNEGVELDLKWNDKIDKVQYGAKFNAAYTKNTVVYMDEVLSPYPYANKTGHSINQNFGYKVKGFYYEGMENDLKEPLANQSDYELKPGDVVYEDLNHDGKIDTDDMCALGYPNYPLLTGGLTLEAKWNNFDFSVLFTAGALTSRLLQSSFREPLDETADRALMQYQFDNRWTSPETVNANTLPRASVKSRSNNYAASELYIRDADYIRLKNFQIGYNFNAPFMKKLALKQFRLYVTGFNLFTWDKLKILDPEMYTRERSDYPVMRIINFGINATF</sequence>
<evidence type="ECO:0000256" key="8">
    <source>
        <dbReference type="SAM" id="SignalP"/>
    </source>
</evidence>
<dbReference type="InterPro" id="IPR012910">
    <property type="entry name" value="Plug_dom"/>
</dbReference>
<dbReference type="Proteomes" id="UP000324575">
    <property type="component" value="Unassembled WGS sequence"/>
</dbReference>
<dbReference type="PROSITE" id="PS00018">
    <property type="entry name" value="EF_HAND_1"/>
    <property type="match status" value="1"/>
</dbReference>
<dbReference type="EMBL" id="SNRX01000026">
    <property type="protein sequence ID" value="KAA6301139.1"/>
    <property type="molecule type" value="Genomic_DNA"/>
</dbReference>
<dbReference type="PROSITE" id="PS52016">
    <property type="entry name" value="TONB_DEPENDENT_REC_3"/>
    <property type="match status" value="1"/>
</dbReference>
<evidence type="ECO:0000313" key="10">
    <source>
        <dbReference type="EMBL" id="KAA6301139.1"/>
    </source>
</evidence>
<feature type="chain" id="PRO_5036147371" evidence="8">
    <location>
        <begin position="31"/>
        <end position="1058"/>
    </location>
</feature>
<dbReference type="AlphaFoldDB" id="A0A5M8NWQ4"/>
<keyword evidence="11" id="KW-0675">Receptor</keyword>
<gene>
    <name evidence="10" type="ORF">EZS26_002705</name>
    <name evidence="11" type="ORF">EZS26_002709</name>
</gene>
<keyword evidence="6 7" id="KW-0998">Cell outer membrane</keyword>
<dbReference type="EMBL" id="SNRX01000026">
    <property type="protein sequence ID" value="KAA6301143.1"/>
    <property type="molecule type" value="Genomic_DNA"/>
</dbReference>
<dbReference type="InterPro" id="IPR037066">
    <property type="entry name" value="Plug_dom_sf"/>
</dbReference>
<dbReference type="Gene3D" id="2.170.130.10">
    <property type="entry name" value="TonB-dependent receptor, plug domain"/>
    <property type="match status" value="1"/>
</dbReference>
<reference evidence="11 12" key="1">
    <citation type="submission" date="2019-03" db="EMBL/GenBank/DDBJ databases">
        <title>Single cell metagenomics reveals metabolic interactions within the superorganism composed of flagellate Streblomastix strix and complex community of Bacteroidetes bacteria on its surface.</title>
        <authorList>
            <person name="Treitli S.C."/>
            <person name="Kolisko M."/>
            <person name="Husnik F."/>
            <person name="Keeling P."/>
            <person name="Hampl V."/>
        </authorList>
    </citation>
    <scope>NUCLEOTIDE SEQUENCE [LARGE SCALE GENOMIC DNA]</scope>
    <source>
        <strain evidence="11">St1</strain>
    </source>
</reference>
<evidence type="ECO:0000256" key="2">
    <source>
        <dbReference type="ARBA" id="ARBA00022448"/>
    </source>
</evidence>
<dbReference type="Pfam" id="PF07715">
    <property type="entry name" value="Plug"/>
    <property type="match status" value="1"/>
</dbReference>
<keyword evidence="5 7" id="KW-0472">Membrane</keyword>
<evidence type="ECO:0000256" key="5">
    <source>
        <dbReference type="ARBA" id="ARBA00023136"/>
    </source>
</evidence>
<dbReference type="Pfam" id="PF13715">
    <property type="entry name" value="CarbopepD_reg_2"/>
    <property type="match status" value="1"/>
</dbReference>
<keyword evidence="2 7" id="KW-0813">Transport</keyword>
<evidence type="ECO:0000256" key="7">
    <source>
        <dbReference type="PROSITE-ProRule" id="PRU01360"/>
    </source>
</evidence>
<evidence type="ECO:0000259" key="9">
    <source>
        <dbReference type="Pfam" id="PF07715"/>
    </source>
</evidence>
<comment type="caution">
    <text evidence="11">The sequence shown here is derived from an EMBL/GenBank/DDBJ whole genome shotgun (WGS) entry which is preliminary data.</text>
</comment>
<feature type="signal peptide" evidence="8">
    <location>
        <begin position="1"/>
        <end position="30"/>
    </location>
</feature>
<dbReference type="FunFam" id="2.170.130.10:FF:000003">
    <property type="entry name" value="SusC/RagA family TonB-linked outer membrane protein"/>
    <property type="match status" value="1"/>
</dbReference>
<name>A0A5M8NWQ4_9BACT</name>
<organism evidence="11 12">
    <name type="scientific">Candidatus Ordinivivax streblomastigis</name>
    <dbReference type="NCBI Taxonomy" id="2540710"/>
    <lineage>
        <taxon>Bacteria</taxon>
        <taxon>Pseudomonadati</taxon>
        <taxon>Bacteroidota</taxon>
        <taxon>Bacteroidia</taxon>
        <taxon>Bacteroidales</taxon>
        <taxon>Candidatus Ordinivivax</taxon>
    </lineage>
</organism>
<feature type="domain" description="TonB-dependent receptor plug" evidence="9">
    <location>
        <begin position="126"/>
        <end position="233"/>
    </location>
</feature>
<dbReference type="NCBIfam" id="TIGR04057">
    <property type="entry name" value="SusC_RagA_signa"/>
    <property type="match status" value="1"/>
</dbReference>
<dbReference type="InterPro" id="IPR036942">
    <property type="entry name" value="Beta-barrel_TonB_sf"/>
</dbReference>
<proteinExistence type="inferred from homology"/>
<dbReference type="SUPFAM" id="SSF49464">
    <property type="entry name" value="Carboxypeptidase regulatory domain-like"/>
    <property type="match status" value="1"/>
</dbReference>
<evidence type="ECO:0000256" key="3">
    <source>
        <dbReference type="ARBA" id="ARBA00022452"/>
    </source>
</evidence>
<dbReference type="InterPro" id="IPR023996">
    <property type="entry name" value="TonB-dep_OMP_SusC/RagA"/>
</dbReference>
<keyword evidence="8" id="KW-0732">Signal</keyword>
<evidence type="ECO:0000256" key="1">
    <source>
        <dbReference type="ARBA" id="ARBA00004571"/>
    </source>
</evidence>
<protein>
    <submittedName>
        <fullName evidence="11">TonB-dependent receptor SusC</fullName>
    </submittedName>
</protein>
<evidence type="ECO:0000313" key="11">
    <source>
        <dbReference type="EMBL" id="KAA6301143.1"/>
    </source>
</evidence>
<evidence type="ECO:0000256" key="6">
    <source>
        <dbReference type="ARBA" id="ARBA00023237"/>
    </source>
</evidence>
<keyword evidence="4 7" id="KW-0812">Transmembrane</keyword>
<dbReference type="SUPFAM" id="SSF56935">
    <property type="entry name" value="Porins"/>
    <property type="match status" value="1"/>
</dbReference>
<dbReference type="InterPro" id="IPR018247">
    <property type="entry name" value="EF_Hand_1_Ca_BS"/>
</dbReference>
<comment type="similarity">
    <text evidence="7">Belongs to the TonB-dependent receptor family.</text>
</comment>
<evidence type="ECO:0000256" key="4">
    <source>
        <dbReference type="ARBA" id="ARBA00022692"/>
    </source>
</evidence>
<dbReference type="Gene3D" id="2.60.40.1120">
    <property type="entry name" value="Carboxypeptidase-like, regulatory domain"/>
    <property type="match status" value="1"/>
</dbReference>
<accession>A0A5M8NWQ4</accession>
<dbReference type="Gene3D" id="2.40.170.20">
    <property type="entry name" value="TonB-dependent receptor, beta-barrel domain"/>
    <property type="match status" value="1"/>
</dbReference>
<evidence type="ECO:0000313" key="12">
    <source>
        <dbReference type="Proteomes" id="UP000324575"/>
    </source>
</evidence>
<comment type="subcellular location">
    <subcellularLocation>
        <location evidence="1 7">Cell outer membrane</location>
        <topology evidence="1 7">Multi-pass membrane protein</topology>
    </subcellularLocation>
</comment>
<dbReference type="InterPro" id="IPR023997">
    <property type="entry name" value="TonB-dep_OMP_SusC/RagA_CS"/>
</dbReference>
<dbReference type="NCBIfam" id="TIGR04056">
    <property type="entry name" value="OMP_RagA_SusC"/>
    <property type="match status" value="1"/>
</dbReference>
<dbReference type="InterPro" id="IPR039426">
    <property type="entry name" value="TonB-dep_rcpt-like"/>
</dbReference>
<dbReference type="InterPro" id="IPR008969">
    <property type="entry name" value="CarboxyPept-like_regulatory"/>
</dbReference>
<dbReference type="GO" id="GO:0009279">
    <property type="term" value="C:cell outer membrane"/>
    <property type="evidence" value="ECO:0007669"/>
    <property type="project" value="UniProtKB-SubCell"/>
</dbReference>
<keyword evidence="3 7" id="KW-1134">Transmembrane beta strand</keyword>